<name>A0A2A4G8Y5_9FLAO</name>
<proteinExistence type="predicted"/>
<dbReference type="OrthoDB" id="7058586at2"/>
<reference evidence="1 2" key="1">
    <citation type="submission" date="2017-04" db="EMBL/GenBank/DDBJ databases">
        <title>A new member of the family Flavobacteriaceae isolated from ascidians.</title>
        <authorList>
            <person name="Chen L."/>
        </authorList>
    </citation>
    <scope>NUCLEOTIDE SEQUENCE [LARGE SCALE GENOMIC DNA]</scope>
    <source>
        <strain evidence="1 2">HQA918</strain>
    </source>
</reference>
<keyword evidence="2" id="KW-1185">Reference proteome</keyword>
<evidence type="ECO:0000313" key="2">
    <source>
        <dbReference type="Proteomes" id="UP000219559"/>
    </source>
</evidence>
<organism evidence="1 2">
    <name type="scientific">Sediminicola luteus</name>
    <dbReference type="NCBI Taxonomy" id="319238"/>
    <lineage>
        <taxon>Bacteria</taxon>
        <taxon>Pseudomonadati</taxon>
        <taxon>Bacteroidota</taxon>
        <taxon>Flavobacteriia</taxon>
        <taxon>Flavobacteriales</taxon>
        <taxon>Flavobacteriaceae</taxon>
        <taxon>Sediminicola</taxon>
    </lineage>
</organism>
<dbReference type="EMBL" id="NBWU01000003">
    <property type="protein sequence ID" value="PCE64232.1"/>
    <property type="molecule type" value="Genomic_DNA"/>
</dbReference>
<protein>
    <recommendedName>
        <fullName evidence="3">DUF2867 domain-containing protein</fullName>
    </recommendedName>
</protein>
<dbReference type="RefSeq" id="WP_097440356.1">
    <property type="nucleotide sequence ID" value="NZ_KZ300476.1"/>
</dbReference>
<dbReference type="Proteomes" id="UP000219559">
    <property type="component" value="Unassembled WGS sequence"/>
</dbReference>
<gene>
    <name evidence="1" type="ORF">B7P33_07980</name>
</gene>
<evidence type="ECO:0000313" key="1">
    <source>
        <dbReference type="EMBL" id="PCE64232.1"/>
    </source>
</evidence>
<sequence length="164" mass="19242">MKKTKKERTYLLESDQGWLPQIDFSDTISTTNHLDNLEVIANKILGQFPRGIRWLFDLRNRLVSVFGLKTDIPKDYHVRYEKGGYIGFFQIYDIQPDQLVMGADDKHLNFRALLYRTQDSEFNIKMTTLVQYNNRFGKIYMSLIAPFHVLVVKKMVAQAFVAKE</sequence>
<accession>A0A2A4G8Y5</accession>
<dbReference type="Pfam" id="PF11066">
    <property type="entry name" value="DUF2867"/>
    <property type="match status" value="1"/>
</dbReference>
<dbReference type="InterPro" id="IPR021295">
    <property type="entry name" value="DUF2867"/>
</dbReference>
<dbReference type="AlphaFoldDB" id="A0A2A4G8Y5"/>
<evidence type="ECO:0008006" key="3">
    <source>
        <dbReference type="Google" id="ProtNLM"/>
    </source>
</evidence>
<comment type="caution">
    <text evidence="1">The sequence shown here is derived from an EMBL/GenBank/DDBJ whole genome shotgun (WGS) entry which is preliminary data.</text>
</comment>